<feature type="domain" description="DUF7088" evidence="8">
    <location>
        <begin position="440"/>
        <end position="520"/>
    </location>
</feature>
<organism evidence="9 10">
    <name type="scientific">Methylomarinum roseum</name>
    <dbReference type="NCBI Taxonomy" id="3067653"/>
    <lineage>
        <taxon>Bacteria</taxon>
        <taxon>Pseudomonadati</taxon>
        <taxon>Pseudomonadota</taxon>
        <taxon>Gammaproteobacteria</taxon>
        <taxon>Methylococcales</taxon>
        <taxon>Methylococcaceae</taxon>
        <taxon>Methylomarinum</taxon>
    </lineage>
</organism>
<dbReference type="PANTHER" id="PTHR30294">
    <property type="entry name" value="MEMBRANE COMPONENT OF ABC TRANSPORTER YHHJ-RELATED"/>
    <property type="match status" value="1"/>
</dbReference>
<dbReference type="InterPro" id="IPR055396">
    <property type="entry name" value="DUF7088"/>
</dbReference>
<feature type="domain" description="DUF7088" evidence="8">
    <location>
        <begin position="290"/>
        <end position="392"/>
    </location>
</feature>
<feature type="transmembrane region" description="Helical" evidence="6">
    <location>
        <begin position="923"/>
        <end position="942"/>
    </location>
</feature>
<feature type="transmembrane region" description="Helical" evidence="6">
    <location>
        <begin position="21"/>
        <end position="43"/>
    </location>
</feature>
<accession>A0AAU7NRB0</accession>
<reference evidence="9 10" key="1">
    <citation type="journal article" date="2024" name="Microbiology">
        <title>Methylomarinum rosea sp. nov., a novel halophilic methanotrophic bacterium from the hypersaline Lake Elton.</title>
        <authorList>
            <person name="Suleimanov R.Z."/>
            <person name="Oshkin I.Y."/>
            <person name="Danilova O.V."/>
            <person name="Suzina N.E."/>
            <person name="Dedysh S.N."/>
        </authorList>
    </citation>
    <scope>NUCLEOTIDE SEQUENCE [LARGE SCALE GENOMIC DNA]</scope>
    <source>
        <strain evidence="9 10">Ch1-1</strain>
    </source>
</reference>
<dbReference type="GO" id="GO:0005886">
    <property type="term" value="C:plasma membrane"/>
    <property type="evidence" value="ECO:0007669"/>
    <property type="project" value="UniProtKB-SubCell"/>
</dbReference>
<dbReference type="Pfam" id="PF23357">
    <property type="entry name" value="DUF7088"/>
    <property type="match status" value="2"/>
</dbReference>
<evidence type="ECO:0000256" key="6">
    <source>
        <dbReference type="SAM" id="Phobius"/>
    </source>
</evidence>
<dbReference type="Proteomes" id="UP001225378">
    <property type="component" value="Chromosome"/>
</dbReference>
<dbReference type="PANTHER" id="PTHR30294:SF29">
    <property type="entry name" value="MULTIDRUG ABC TRANSPORTER PERMEASE YBHS-RELATED"/>
    <property type="match status" value="1"/>
</dbReference>
<feature type="transmembrane region" description="Helical" evidence="6">
    <location>
        <begin position="223"/>
        <end position="240"/>
    </location>
</feature>
<comment type="subcellular location">
    <subcellularLocation>
        <location evidence="1">Cell membrane</location>
        <topology evidence="1">Multi-pass membrane protein</topology>
    </subcellularLocation>
</comment>
<feature type="transmembrane region" description="Helical" evidence="6">
    <location>
        <begin position="140"/>
        <end position="161"/>
    </location>
</feature>
<proteinExistence type="predicted"/>
<gene>
    <name evidence="9" type="ORF">Q9L42_014155</name>
</gene>
<evidence type="ECO:0000256" key="2">
    <source>
        <dbReference type="ARBA" id="ARBA00022475"/>
    </source>
</evidence>
<keyword evidence="3 6" id="KW-0812">Transmembrane</keyword>
<dbReference type="Pfam" id="PF09822">
    <property type="entry name" value="ABC_transp_aux"/>
    <property type="match status" value="1"/>
</dbReference>
<dbReference type="EMBL" id="CP157743">
    <property type="protein sequence ID" value="XBS19497.1"/>
    <property type="molecule type" value="Genomic_DNA"/>
</dbReference>
<feature type="transmembrane region" description="Helical" evidence="6">
    <location>
        <begin position="63"/>
        <end position="80"/>
    </location>
</feature>
<name>A0AAU7NRB0_9GAMM</name>
<keyword evidence="5 6" id="KW-0472">Membrane</keyword>
<evidence type="ECO:0000256" key="1">
    <source>
        <dbReference type="ARBA" id="ARBA00004651"/>
    </source>
</evidence>
<keyword evidence="2" id="KW-1003">Cell membrane</keyword>
<evidence type="ECO:0000313" key="10">
    <source>
        <dbReference type="Proteomes" id="UP001225378"/>
    </source>
</evidence>
<feature type="transmembrane region" description="Helical" evidence="6">
    <location>
        <begin position="260"/>
        <end position="277"/>
    </location>
</feature>
<feature type="transmembrane region" description="Helical" evidence="6">
    <location>
        <begin position="100"/>
        <end position="120"/>
    </location>
</feature>
<dbReference type="InterPro" id="IPR051449">
    <property type="entry name" value="ABC-2_transporter_component"/>
</dbReference>
<sequence>MQPDSQALPLIRRIAGKETTLFFASPIAYLFLATFAAITLFIFFWGEAFFARNIADVRPLFEWMPVLLIFLASTLTMRLWSEERRTGTLEHVLTQPAPLWHFVIGKFAGCLTLLATALLITLPLPITVALIGDLDWGPVWAGYLATLLLGAAYLSIGLFVSARSDNQIVSLISATALCGVFYLLGNEAITDFFGTRTGEWLRLLGSGSRFDSITRGVIDLRDLYYYFSIIAVFLTLNTYVLEKERWATTETTPHHKSWRIVTALLLGNALGANLWLGQIQALRVDVTEGDQYSISEATERYLNQLREPLLLRGYFSSKTHPLLAPLVPQLRDLMREYEIAGHDKVRVEFVDPLKEPELEQEANQKYGIQPIPFQIADRYQSAIVSSYFNILVQYGDEHQVLGFRDLIEIQTRSETDLEVRLRNPEHDLTRAIKKVLNAYQASGNLFDTVKGELTFNAYVSADVTLPEELVVFKKTVKSVIEDMQAQADGRLSANFIDPNADGGKVARQIAEDYGFQAMAANLFSEHHFYFYLTLANAEQVVQIPLDDMSEDSFRRNLEAGIKRFASGFTKTVAMVAPAGNPAYARYGMEGPQFSELENFLGAELNVQQEDLDDGHVSGEADILLLLSPTDLNEKQLFAVDQFLMQGGTVIAATSPFSATLTPRTLTVQKHHSGLSDWLAHHGLSLQDKLVLDPQNSAFPLPVTRNVGGFQLQELRMLDYPYFIDLRGEGLNQDHPITADLPQLTLAWASPVVVDQEKQKLRTITELLRSSEQSWLSAATDVMPRIDNSGQTHYQPEGETGSQLLGVISAGRFDSYFAGKPSPLLKKEESSNEESIEDDDVAASGVIEHSPQSARIILFASNDFLNDQMIHLAGSSSRSEYLNSLQLVANSIDWSLEDASLLSIRTRGHFNRTLPPLEHGEQLFWEYLNYALAAIALGIVALLQRQRHKARQREYLRLLVD</sequence>
<evidence type="ECO:0000313" key="9">
    <source>
        <dbReference type="EMBL" id="XBS19497.1"/>
    </source>
</evidence>
<dbReference type="InterPro" id="IPR019196">
    <property type="entry name" value="ABC_transp_unknown"/>
</dbReference>
<evidence type="ECO:0000259" key="8">
    <source>
        <dbReference type="Pfam" id="PF23357"/>
    </source>
</evidence>
<feature type="transmembrane region" description="Helical" evidence="6">
    <location>
        <begin position="168"/>
        <end position="185"/>
    </location>
</feature>
<dbReference type="GO" id="GO:0140359">
    <property type="term" value="F:ABC-type transporter activity"/>
    <property type="evidence" value="ECO:0007669"/>
    <property type="project" value="InterPro"/>
</dbReference>
<keyword evidence="10" id="KW-1185">Reference proteome</keyword>
<dbReference type="Pfam" id="PF12679">
    <property type="entry name" value="ABC2_membrane_2"/>
    <property type="match status" value="1"/>
</dbReference>
<dbReference type="AlphaFoldDB" id="A0AAU7NRB0"/>
<keyword evidence="4 6" id="KW-1133">Transmembrane helix</keyword>
<feature type="domain" description="ABC-type uncharacterised transport system" evidence="7">
    <location>
        <begin position="600"/>
        <end position="888"/>
    </location>
</feature>
<evidence type="ECO:0000256" key="3">
    <source>
        <dbReference type="ARBA" id="ARBA00022692"/>
    </source>
</evidence>
<evidence type="ECO:0000259" key="7">
    <source>
        <dbReference type="Pfam" id="PF09822"/>
    </source>
</evidence>
<evidence type="ECO:0000256" key="4">
    <source>
        <dbReference type="ARBA" id="ARBA00022989"/>
    </source>
</evidence>
<protein>
    <submittedName>
        <fullName evidence="9">Gldg family protein</fullName>
    </submittedName>
</protein>
<evidence type="ECO:0000256" key="5">
    <source>
        <dbReference type="ARBA" id="ARBA00023136"/>
    </source>
</evidence>
<dbReference type="KEGG" id="mech:Q9L42_014155"/>
<dbReference type="RefSeq" id="WP_349431282.1">
    <property type="nucleotide sequence ID" value="NZ_CP157743.1"/>
</dbReference>